<protein>
    <submittedName>
        <fullName evidence="2">MarR family EPS-associated transcriptional regulator</fullName>
    </submittedName>
</protein>
<organism evidence="2 3">
    <name type="scientific">Parahaliea mediterranea</name>
    <dbReference type="NCBI Taxonomy" id="651086"/>
    <lineage>
        <taxon>Bacteria</taxon>
        <taxon>Pseudomonadati</taxon>
        <taxon>Pseudomonadota</taxon>
        <taxon>Gammaproteobacteria</taxon>
        <taxon>Cellvibrionales</taxon>
        <taxon>Halieaceae</taxon>
        <taxon>Parahaliea</taxon>
    </lineage>
</organism>
<feature type="coiled-coil region" evidence="1">
    <location>
        <begin position="83"/>
        <end position="110"/>
    </location>
</feature>
<dbReference type="Pfam" id="PF13412">
    <property type="entry name" value="HTH_24"/>
    <property type="match status" value="1"/>
</dbReference>
<evidence type="ECO:0000313" key="3">
    <source>
        <dbReference type="Proteomes" id="UP000664303"/>
    </source>
</evidence>
<dbReference type="SUPFAM" id="SSF46785">
    <property type="entry name" value="Winged helix' DNA-binding domain"/>
    <property type="match status" value="1"/>
</dbReference>
<dbReference type="Gene3D" id="1.10.10.10">
    <property type="entry name" value="Winged helix-like DNA-binding domain superfamily/Winged helix DNA-binding domain"/>
    <property type="match status" value="1"/>
</dbReference>
<dbReference type="Proteomes" id="UP000664303">
    <property type="component" value="Unassembled WGS sequence"/>
</dbReference>
<gene>
    <name evidence="2" type="ORF">JYP50_14355</name>
</gene>
<evidence type="ECO:0000313" key="2">
    <source>
        <dbReference type="EMBL" id="MBN7797789.1"/>
    </source>
</evidence>
<comment type="caution">
    <text evidence="2">The sequence shown here is derived from an EMBL/GenBank/DDBJ whole genome shotgun (WGS) entry which is preliminary data.</text>
</comment>
<keyword evidence="1" id="KW-0175">Coiled coil</keyword>
<dbReference type="NCBIfam" id="TIGR04176">
    <property type="entry name" value="MarR_EPS"/>
    <property type="match status" value="1"/>
</dbReference>
<dbReference type="InterPro" id="IPR036388">
    <property type="entry name" value="WH-like_DNA-bd_sf"/>
</dbReference>
<accession>A0A939IJL3</accession>
<proteinExistence type="predicted"/>
<dbReference type="AlphaFoldDB" id="A0A939IJL3"/>
<keyword evidence="3" id="KW-1185">Reference proteome</keyword>
<name>A0A939IJL3_9GAMM</name>
<dbReference type="InterPro" id="IPR036390">
    <property type="entry name" value="WH_DNA-bd_sf"/>
</dbReference>
<evidence type="ECO:0000256" key="1">
    <source>
        <dbReference type="SAM" id="Coils"/>
    </source>
</evidence>
<dbReference type="EMBL" id="JAFKCZ010000010">
    <property type="protein sequence ID" value="MBN7797789.1"/>
    <property type="molecule type" value="Genomic_DNA"/>
</dbReference>
<dbReference type="InterPro" id="IPR026433">
    <property type="entry name" value="MarR_EPS"/>
</dbReference>
<reference evidence="2" key="1">
    <citation type="submission" date="2021-02" db="EMBL/GenBank/DDBJ databases">
        <title>PHA producing bacteria isolated from coastal sediment in Guangdong, Shenzhen.</title>
        <authorList>
            <person name="Zheng W."/>
            <person name="Yu S."/>
            <person name="Huang Y."/>
        </authorList>
    </citation>
    <scope>NUCLEOTIDE SEQUENCE</scope>
    <source>
        <strain evidence="2">TN14-10</strain>
    </source>
</reference>
<sequence>MRPSETHLRVMRLVEAQPDISQRQIARQLGLSVGRANYCLQALIVKGWLKMENFHRSENKARYAYLLTPAGMAAKTRLTAHFLKRKLLEYEELKSEISELKSELSSMPDNCG</sequence>